<sequence length="144" mass="16322">MVIAPSGKSRQFESGGRSVTFVPLSIKRRHRTKMIVPPEGDTGLRGTTSMDLPLIRTLGKAFYWERLIESGEVANATELARLFKLEAGWVSEVLRMTLLAPDIVRAILDGRQPRHLNLHAVRGRQKEVPLDWNEQRKLFDFDSA</sequence>
<proteinExistence type="predicted"/>
<accession>A0A936ZS35</accession>
<organism evidence="1 2">
    <name type="scientific">Ramlibacter aurantiacus</name>
    <dbReference type="NCBI Taxonomy" id="2801330"/>
    <lineage>
        <taxon>Bacteria</taxon>
        <taxon>Pseudomonadati</taxon>
        <taxon>Pseudomonadota</taxon>
        <taxon>Betaproteobacteria</taxon>
        <taxon>Burkholderiales</taxon>
        <taxon>Comamonadaceae</taxon>
        <taxon>Ramlibacter</taxon>
    </lineage>
</organism>
<reference evidence="1" key="1">
    <citation type="submission" date="2021-01" db="EMBL/GenBank/DDBJ databases">
        <title>Ramlibacter sp. strain AW1 16S ribosomal RNA gene Genome sequencing and assembly.</title>
        <authorList>
            <person name="Kang M."/>
        </authorList>
    </citation>
    <scope>NUCLEOTIDE SEQUENCE</scope>
    <source>
        <strain evidence="1">AW1</strain>
    </source>
</reference>
<name>A0A936ZS35_9BURK</name>
<evidence type="ECO:0008006" key="3">
    <source>
        <dbReference type="Google" id="ProtNLM"/>
    </source>
</evidence>
<evidence type="ECO:0000313" key="2">
    <source>
        <dbReference type="Proteomes" id="UP000613011"/>
    </source>
</evidence>
<evidence type="ECO:0000313" key="1">
    <source>
        <dbReference type="EMBL" id="MBL0422605.1"/>
    </source>
</evidence>
<gene>
    <name evidence="1" type="ORF">JI739_19840</name>
</gene>
<dbReference type="SUPFAM" id="SSF109709">
    <property type="entry name" value="KorB DNA-binding domain-like"/>
    <property type="match status" value="1"/>
</dbReference>
<dbReference type="EMBL" id="JAEQNA010000008">
    <property type="protein sequence ID" value="MBL0422605.1"/>
    <property type="molecule type" value="Genomic_DNA"/>
</dbReference>
<protein>
    <recommendedName>
        <fullName evidence="3">Bacteriophage-related protein</fullName>
    </recommendedName>
</protein>
<keyword evidence="2" id="KW-1185">Reference proteome</keyword>
<dbReference type="AlphaFoldDB" id="A0A936ZS35"/>
<comment type="caution">
    <text evidence="1">The sequence shown here is derived from an EMBL/GenBank/DDBJ whole genome shotgun (WGS) entry which is preliminary data.</text>
</comment>
<dbReference type="Proteomes" id="UP000613011">
    <property type="component" value="Unassembled WGS sequence"/>
</dbReference>